<name>A0A852U1U6_9ACTN</name>
<dbReference type="SUPFAM" id="SSF52833">
    <property type="entry name" value="Thioredoxin-like"/>
    <property type="match status" value="1"/>
</dbReference>
<reference evidence="1 2" key="1">
    <citation type="submission" date="2020-07" db="EMBL/GenBank/DDBJ databases">
        <title>Sequencing the genomes of 1000 actinobacteria strains.</title>
        <authorList>
            <person name="Klenk H.-P."/>
        </authorList>
    </citation>
    <scope>NUCLEOTIDE SEQUENCE [LARGE SCALE GENOMIC DNA]</scope>
    <source>
        <strain evidence="1 2">CXB654</strain>
    </source>
</reference>
<dbReference type="Gene3D" id="3.40.30.10">
    <property type="entry name" value="Glutaredoxin"/>
    <property type="match status" value="1"/>
</dbReference>
<evidence type="ECO:0000313" key="1">
    <source>
        <dbReference type="EMBL" id="NYE49505.1"/>
    </source>
</evidence>
<dbReference type="RefSeq" id="WP_179645154.1">
    <property type="nucleotide sequence ID" value="NZ_BAAAYY010000046.1"/>
</dbReference>
<evidence type="ECO:0000313" key="2">
    <source>
        <dbReference type="Proteomes" id="UP000589036"/>
    </source>
</evidence>
<accession>A0A852U1U6</accession>
<dbReference type="InterPro" id="IPR036249">
    <property type="entry name" value="Thioredoxin-like_sf"/>
</dbReference>
<dbReference type="EMBL" id="JACCCC010000001">
    <property type="protein sequence ID" value="NYE49505.1"/>
    <property type="molecule type" value="Genomic_DNA"/>
</dbReference>
<keyword evidence="2" id="KW-1185">Reference proteome</keyword>
<sequence length="86" mass="9943">MFRITLLTQTDCGLCEHAKQVLDDVGNDYDLHVTEIDLHSDIGRRLAQDARVLFAPGVLLDGEPFGHGRLSERKLRRTLRRRHDRH</sequence>
<dbReference type="AlphaFoldDB" id="A0A852U1U6"/>
<proteinExistence type="predicted"/>
<organism evidence="1 2">
    <name type="scientific">Spinactinospora alkalitolerans</name>
    <dbReference type="NCBI Taxonomy" id="687207"/>
    <lineage>
        <taxon>Bacteria</taxon>
        <taxon>Bacillati</taxon>
        <taxon>Actinomycetota</taxon>
        <taxon>Actinomycetes</taxon>
        <taxon>Streptosporangiales</taxon>
        <taxon>Nocardiopsidaceae</taxon>
        <taxon>Spinactinospora</taxon>
    </lineage>
</organism>
<dbReference type="Proteomes" id="UP000589036">
    <property type="component" value="Unassembled WGS sequence"/>
</dbReference>
<protein>
    <submittedName>
        <fullName evidence="1">Glutaredoxin</fullName>
    </submittedName>
</protein>
<comment type="caution">
    <text evidence="1">The sequence shown here is derived from an EMBL/GenBank/DDBJ whole genome shotgun (WGS) entry which is preliminary data.</text>
</comment>
<dbReference type="Pfam" id="PF05768">
    <property type="entry name" value="Glrx-like"/>
    <property type="match status" value="1"/>
</dbReference>
<dbReference type="InterPro" id="IPR008554">
    <property type="entry name" value="Glutaredoxin-like"/>
</dbReference>
<gene>
    <name evidence="1" type="ORF">HDA32_004625</name>
</gene>